<reference evidence="2" key="2">
    <citation type="journal article" date="2015" name="Data Brief">
        <title>Shoot transcriptome of the giant reed, Arundo donax.</title>
        <authorList>
            <person name="Barrero R.A."/>
            <person name="Guerrero F.D."/>
            <person name="Moolhuijzen P."/>
            <person name="Goolsby J.A."/>
            <person name="Tidwell J."/>
            <person name="Bellgard S.E."/>
            <person name="Bellgard M.I."/>
        </authorList>
    </citation>
    <scope>NUCLEOTIDE SEQUENCE</scope>
    <source>
        <tissue evidence="2">Shoot tissue taken approximately 20 cm above the soil surface</tissue>
    </source>
</reference>
<dbReference type="EMBL" id="GBRH01241704">
    <property type="protein sequence ID" value="JAD56191.1"/>
    <property type="molecule type" value="Transcribed_RNA"/>
</dbReference>
<protein>
    <submittedName>
        <fullName evidence="2">Uncharacterized protein</fullName>
    </submittedName>
</protein>
<sequence>MFKRRQKHPLLRENLKSSLNLSSKVKQPV</sequence>
<organism evidence="2">
    <name type="scientific">Arundo donax</name>
    <name type="common">Giant reed</name>
    <name type="synonym">Donax arundinaceus</name>
    <dbReference type="NCBI Taxonomy" id="35708"/>
    <lineage>
        <taxon>Eukaryota</taxon>
        <taxon>Viridiplantae</taxon>
        <taxon>Streptophyta</taxon>
        <taxon>Embryophyta</taxon>
        <taxon>Tracheophyta</taxon>
        <taxon>Spermatophyta</taxon>
        <taxon>Magnoliopsida</taxon>
        <taxon>Liliopsida</taxon>
        <taxon>Poales</taxon>
        <taxon>Poaceae</taxon>
        <taxon>PACMAD clade</taxon>
        <taxon>Arundinoideae</taxon>
        <taxon>Arundineae</taxon>
        <taxon>Arundo</taxon>
    </lineage>
</organism>
<accession>A0A0A9AYK6</accession>
<evidence type="ECO:0000313" key="2">
    <source>
        <dbReference type="EMBL" id="JAD56191.1"/>
    </source>
</evidence>
<name>A0A0A9AYK6_ARUDO</name>
<dbReference type="AlphaFoldDB" id="A0A0A9AYK6"/>
<evidence type="ECO:0000256" key="1">
    <source>
        <dbReference type="SAM" id="MobiDB-lite"/>
    </source>
</evidence>
<feature type="region of interest" description="Disordered" evidence="1">
    <location>
        <begin position="1"/>
        <end position="29"/>
    </location>
</feature>
<proteinExistence type="predicted"/>
<feature type="compositionally biased region" description="Low complexity" evidence="1">
    <location>
        <begin position="16"/>
        <end position="29"/>
    </location>
</feature>
<reference evidence="2" key="1">
    <citation type="submission" date="2014-09" db="EMBL/GenBank/DDBJ databases">
        <authorList>
            <person name="Magalhaes I.L.F."/>
            <person name="Oliveira U."/>
            <person name="Santos F.R."/>
            <person name="Vidigal T.H.D.A."/>
            <person name="Brescovit A.D."/>
            <person name="Santos A.J."/>
        </authorList>
    </citation>
    <scope>NUCLEOTIDE SEQUENCE</scope>
    <source>
        <tissue evidence="2">Shoot tissue taken approximately 20 cm above the soil surface</tissue>
    </source>
</reference>